<dbReference type="EMBL" id="BMAT01006393">
    <property type="protein sequence ID" value="GFS11781.1"/>
    <property type="molecule type" value="Genomic_DNA"/>
</dbReference>
<evidence type="ECO:0008006" key="4">
    <source>
        <dbReference type="Google" id="ProtNLM"/>
    </source>
</evidence>
<dbReference type="Proteomes" id="UP000762676">
    <property type="component" value="Unassembled WGS sequence"/>
</dbReference>
<gene>
    <name evidence="2" type="ORF">ElyMa_003094500</name>
</gene>
<organism evidence="2 3">
    <name type="scientific">Elysia marginata</name>
    <dbReference type="NCBI Taxonomy" id="1093978"/>
    <lineage>
        <taxon>Eukaryota</taxon>
        <taxon>Metazoa</taxon>
        <taxon>Spiralia</taxon>
        <taxon>Lophotrochozoa</taxon>
        <taxon>Mollusca</taxon>
        <taxon>Gastropoda</taxon>
        <taxon>Heterobranchia</taxon>
        <taxon>Euthyneura</taxon>
        <taxon>Panpulmonata</taxon>
        <taxon>Sacoglossa</taxon>
        <taxon>Placobranchoidea</taxon>
        <taxon>Plakobranchidae</taxon>
        <taxon>Elysia</taxon>
    </lineage>
</organism>
<keyword evidence="3" id="KW-1185">Reference proteome</keyword>
<proteinExistence type="predicted"/>
<reference evidence="2 3" key="1">
    <citation type="journal article" date="2021" name="Elife">
        <title>Chloroplast acquisition without the gene transfer in kleptoplastic sea slugs, Plakobranchus ocellatus.</title>
        <authorList>
            <person name="Maeda T."/>
            <person name="Takahashi S."/>
            <person name="Yoshida T."/>
            <person name="Shimamura S."/>
            <person name="Takaki Y."/>
            <person name="Nagai Y."/>
            <person name="Toyoda A."/>
            <person name="Suzuki Y."/>
            <person name="Arimoto A."/>
            <person name="Ishii H."/>
            <person name="Satoh N."/>
            <person name="Nishiyama T."/>
            <person name="Hasebe M."/>
            <person name="Maruyama T."/>
            <person name="Minagawa J."/>
            <person name="Obokata J."/>
            <person name="Shigenobu S."/>
        </authorList>
    </citation>
    <scope>NUCLEOTIDE SEQUENCE [LARGE SCALE GENOMIC DNA]</scope>
</reference>
<evidence type="ECO:0000313" key="3">
    <source>
        <dbReference type="Proteomes" id="UP000762676"/>
    </source>
</evidence>
<sequence>MEGKTFVLLVAALVASTLLADCMSAPTSAAASDPLAGAPTAHPGEASCRNSVIGACSVCSTDARPNCYARVIRFCDCMFNCQGNDCDCSDNNVCSPLSDQA</sequence>
<protein>
    <recommendedName>
        <fullName evidence="4">SMB domain-containing protein</fullName>
    </recommendedName>
</protein>
<accession>A0AAV4ITE8</accession>
<dbReference type="AlphaFoldDB" id="A0AAV4ITE8"/>
<evidence type="ECO:0000256" key="1">
    <source>
        <dbReference type="SAM" id="SignalP"/>
    </source>
</evidence>
<feature type="chain" id="PRO_5043988512" description="SMB domain-containing protein" evidence="1">
    <location>
        <begin position="25"/>
        <end position="101"/>
    </location>
</feature>
<name>A0AAV4ITE8_9GAST</name>
<comment type="caution">
    <text evidence="2">The sequence shown here is derived from an EMBL/GenBank/DDBJ whole genome shotgun (WGS) entry which is preliminary data.</text>
</comment>
<keyword evidence="1" id="KW-0732">Signal</keyword>
<evidence type="ECO:0000313" key="2">
    <source>
        <dbReference type="EMBL" id="GFS11781.1"/>
    </source>
</evidence>
<feature type="signal peptide" evidence="1">
    <location>
        <begin position="1"/>
        <end position="24"/>
    </location>
</feature>